<dbReference type="PANTHER" id="PTHR34405:SF3">
    <property type="entry name" value="CRISPR-ASSOCIATED ENDORIBONUCLEASE CAS2 3"/>
    <property type="match status" value="1"/>
</dbReference>
<evidence type="ECO:0000256" key="1">
    <source>
        <dbReference type="ARBA" id="ARBA00001946"/>
    </source>
</evidence>
<dbReference type="HAMAP" id="MF_01471">
    <property type="entry name" value="Cas2"/>
    <property type="match status" value="1"/>
</dbReference>
<dbReference type="GO" id="GO:0051607">
    <property type="term" value="P:defense response to virus"/>
    <property type="evidence" value="ECO:0007669"/>
    <property type="project" value="UniProtKB-UniRule"/>
</dbReference>
<dbReference type="Gene3D" id="3.30.70.240">
    <property type="match status" value="1"/>
</dbReference>
<keyword evidence="8 9" id="KW-0051">Antiviral defense</keyword>
<comment type="caution">
    <text evidence="10">The sequence shown here is derived from an EMBL/GenBank/DDBJ whole genome shotgun (WGS) entry which is preliminary data.</text>
</comment>
<dbReference type="SUPFAM" id="SSF143430">
    <property type="entry name" value="TTP0101/SSO1404-like"/>
    <property type="match status" value="1"/>
</dbReference>
<keyword evidence="3 9" id="KW-0540">Nuclease</keyword>
<organism evidence="10 11">
    <name type="scientific">Amycolatopsis iheyensis</name>
    <dbReference type="NCBI Taxonomy" id="2945988"/>
    <lineage>
        <taxon>Bacteria</taxon>
        <taxon>Bacillati</taxon>
        <taxon>Actinomycetota</taxon>
        <taxon>Actinomycetes</taxon>
        <taxon>Pseudonocardiales</taxon>
        <taxon>Pseudonocardiaceae</taxon>
        <taxon>Amycolatopsis</taxon>
    </lineage>
</organism>
<name>A0A9X2SQC0_9PSEU</name>
<keyword evidence="7 9" id="KW-0460">Magnesium</keyword>
<dbReference type="AlphaFoldDB" id="A0A9X2SQC0"/>
<reference evidence="10" key="1">
    <citation type="submission" date="2022-06" db="EMBL/GenBank/DDBJ databases">
        <title>Amycolatopsis iheyaensis sp. nov., a new species of the genus Amycolatopsis isolated from soil in Iheya island, Japan.</title>
        <authorList>
            <person name="Ngamcharungchit C."/>
            <person name="Kanto H."/>
            <person name="Take A."/>
            <person name="Intra B."/>
            <person name="Matsumoto A."/>
            <person name="Panbangred W."/>
            <person name="Inahashi Y."/>
        </authorList>
    </citation>
    <scope>NUCLEOTIDE SEQUENCE</scope>
    <source>
        <strain evidence="10">OK19-0408</strain>
    </source>
</reference>
<comment type="function">
    <text evidence="9">CRISPR (clustered regularly interspaced short palindromic repeat), is an adaptive immune system that provides protection against mobile genetic elements (viruses, transposable elements and conjugative plasmids). CRISPR clusters contain sequences complementary to antecedent mobile elements and target invading nucleic acids. CRISPR clusters are transcribed and processed into CRISPR RNA (crRNA). Functions as a ssRNA-specific endoribonuclease. Involved in the integration of spacer DNA into the CRISPR cassette.</text>
</comment>
<evidence type="ECO:0000256" key="2">
    <source>
        <dbReference type="ARBA" id="ARBA00009959"/>
    </source>
</evidence>
<evidence type="ECO:0000313" key="10">
    <source>
        <dbReference type="EMBL" id="MCR6488395.1"/>
    </source>
</evidence>
<proteinExistence type="inferred from homology"/>
<keyword evidence="5 9" id="KW-0255">Endonuclease</keyword>
<dbReference type="InterPro" id="IPR019199">
    <property type="entry name" value="Virulence_VapD/CRISPR_Cas2"/>
</dbReference>
<dbReference type="Pfam" id="PF09827">
    <property type="entry name" value="CRISPR_Cas2"/>
    <property type="match status" value="1"/>
</dbReference>
<dbReference type="NCBIfam" id="TIGR01573">
    <property type="entry name" value="cas2"/>
    <property type="match status" value="1"/>
</dbReference>
<comment type="subunit">
    <text evidence="9">Homodimer, forms a heterotetramer with a Cas1 homodimer.</text>
</comment>
<protein>
    <recommendedName>
        <fullName evidence="9">CRISPR-associated endoribonuclease Cas2</fullName>
        <ecNumber evidence="9">3.1.-.-</ecNumber>
    </recommendedName>
</protein>
<dbReference type="GO" id="GO:0016787">
    <property type="term" value="F:hydrolase activity"/>
    <property type="evidence" value="ECO:0007669"/>
    <property type="project" value="UniProtKB-KW"/>
</dbReference>
<evidence type="ECO:0000256" key="5">
    <source>
        <dbReference type="ARBA" id="ARBA00022759"/>
    </source>
</evidence>
<dbReference type="RefSeq" id="WP_257924954.1">
    <property type="nucleotide sequence ID" value="NZ_JAMXQV010000024.1"/>
</dbReference>
<keyword evidence="6 9" id="KW-0378">Hydrolase</keyword>
<dbReference type="GO" id="GO:0046872">
    <property type="term" value="F:metal ion binding"/>
    <property type="evidence" value="ECO:0007669"/>
    <property type="project" value="UniProtKB-UniRule"/>
</dbReference>
<dbReference type="CDD" id="cd09725">
    <property type="entry name" value="Cas2_I_II_III"/>
    <property type="match status" value="1"/>
</dbReference>
<evidence type="ECO:0000256" key="6">
    <source>
        <dbReference type="ARBA" id="ARBA00022801"/>
    </source>
</evidence>
<sequence length="94" mass="10545">MALTTLVCYDISRDAARARVAGYLQHWGDRIQRSVFVCLIDTADLPEFRERLAGMINPGTDAVHRVPLCATCWSKTVVPGQADLEPDRPYWIAL</sequence>
<evidence type="ECO:0000313" key="11">
    <source>
        <dbReference type="Proteomes" id="UP001144096"/>
    </source>
</evidence>
<dbReference type="EC" id="3.1.-.-" evidence="9"/>
<evidence type="ECO:0000256" key="7">
    <source>
        <dbReference type="ARBA" id="ARBA00022842"/>
    </source>
</evidence>
<dbReference type="Proteomes" id="UP001144096">
    <property type="component" value="Unassembled WGS sequence"/>
</dbReference>
<evidence type="ECO:0000256" key="9">
    <source>
        <dbReference type="HAMAP-Rule" id="MF_01471"/>
    </source>
</evidence>
<comment type="cofactor">
    <cofactor evidence="1 9">
        <name>Mg(2+)</name>
        <dbReference type="ChEBI" id="CHEBI:18420"/>
    </cofactor>
</comment>
<dbReference type="PANTHER" id="PTHR34405">
    <property type="entry name" value="CRISPR-ASSOCIATED ENDORIBONUCLEASE CAS2"/>
    <property type="match status" value="1"/>
</dbReference>
<evidence type="ECO:0000256" key="3">
    <source>
        <dbReference type="ARBA" id="ARBA00022722"/>
    </source>
</evidence>
<evidence type="ECO:0000256" key="8">
    <source>
        <dbReference type="ARBA" id="ARBA00023118"/>
    </source>
</evidence>
<keyword evidence="4 9" id="KW-0479">Metal-binding</keyword>
<dbReference type="EMBL" id="JAMXQV010000024">
    <property type="protein sequence ID" value="MCR6488395.1"/>
    <property type="molecule type" value="Genomic_DNA"/>
</dbReference>
<gene>
    <name evidence="9 10" type="primary">cas2</name>
    <name evidence="10" type="ORF">M8542_36750</name>
</gene>
<dbReference type="InterPro" id="IPR021127">
    <property type="entry name" value="CRISPR_associated_Cas2"/>
</dbReference>
<feature type="binding site" evidence="9">
    <location>
        <position position="10"/>
    </location>
    <ligand>
        <name>Mg(2+)</name>
        <dbReference type="ChEBI" id="CHEBI:18420"/>
        <note>catalytic</note>
    </ligand>
</feature>
<evidence type="ECO:0000256" key="4">
    <source>
        <dbReference type="ARBA" id="ARBA00022723"/>
    </source>
</evidence>
<keyword evidence="11" id="KW-1185">Reference proteome</keyword>
<comment type="similarity">
    <text evidence="2 9">Belongs to the CRISPR-associated endoribonuclease Cas2 protein family.</text>
</comment>
<dbReference type="GO" id="GO:0043571">
    <property type="term" value="P:maintenance of CRISPR repeat elements"/>
    <property type="evidence" value="ECO:0007669"/>
    <property type="project" value="UniProtKB-UniRule"/>
</dbReference>
<dbReference type="GO" id="GO:0004521">
    <property type="term" value="F:RNA endonuclease activity"/>
    <property type="evidence" value="ECO:0007669"/>
    <property type="project" value="InterPro"/>
</dbReference>
<accession>A0A9X2SQC0</accession>